<comment type="caution">
    <text evidence="2">The sequence shown here is derived from an EMBL/GenBank/DDBJ whole genome shotgun (WGS) entry which is preliminary data.</text>
</comment>
<dbReference type="InterPro" id="IPR000182">
    <property type="entry name" value="GNAT_dom"/>
</dbReference>
<dbReference type="GO" id="GO:0016747">
    <property type="term" value="F:acyltransferase activity, transferring groups other than amino-acyl groups"/>
    <property type="evidence" value="ECO:0007669"/>
    <property type="project" value="InterPro"/>
</dbReference>
<dbReference type="RefSeq" id="WP_400195492.1">
    <property type="nucleotide sequence ID" value="NZ_CAYAYE010000026.1"/>
</dbReference>
<dbReference type="Gene3D" id="3.40.630.30">
    <property type="match status" value="1"/>
</dbReference>
<evidence type="ECO:0000259" key="1">
    <source>
        <dbReference type="PROSITE" id="PS51186"/>
    </source>
</evidence>
<reference evidence="2" key="1">
    <citation type="submission" date="2016-03" db="EMBL/GenBank/DDBJ databases">
        <authorList>
            <person name="Borrel G."/>
            <person name="Mccann A."/>
            <person name="O'Toole P.W."/>
        </authorList>
    </citation>
    <scope>NUCLEOTIDE SEQUENCE</scope>
    <source>
        <strain evidence="2">183</strain>
    </source>
</reference>
<dbReference type="PROSITE" id="PS51186">
    <property type="entry name" value="GNAT"/>
    <property type="match status" value="1"/>
</dbReference>
<name>A0A8J8TDY5_9ARCH</name>
<proteinExistence type="predicted"/>
<accession>A0A8J8TDY5</accession>
<gene>
    <name evidence="2" type="ORF">A3207_06890</name>
</gene>
<evidence type="ECO:0000313" key="3">
    <source>
        <dbReference type="Proteomes" id="UP000752814"/>
    </source>
</evidence>
<protein>
    <recommendedName>
        <fullName evidence="1">N-acetyltransferase domain-containing protein</fullName>
    </recommendedName>
</protein>
<dbReference type="Pfam" id="PF00583">
    <property type="entry name" value="Acetyltransf_1"/>
    <property type="match status" value="1"/>
</dbReference>
<dbReference type="AlphaFoldDB" id="A0A8J8TDY5"/>
<dbReference type="SUPFAM" id="SSF55729">
    <property type="entry name" value="Acyl-CoA N-acyltransferases (Nat)"/>
    <property type="match status" value="1"/>
</dbReference>
<dbReference type="Proteomes" id="UP000752814">
    <property type="component" value="Unassembled WGS sequence"/>
</dbReference>
<dbReference type="PANTHER" id="PTHR43072">
    <property type="entry name" value="N-ACETYLTRANSFERASE"/>
    <property type="match status" value="1"/>
</dbReference>
<dbReference type="CDD" id="cd04301">
    <property type="entry name" value="NAT_SF"/>
    <property type="match status" value="1"/>
</dbReference>
<dbReference type="EMBL" id="LVVT01000007">
    <property type="protein sequence ID" value="TQS84037.1"/>
    <property type="molecule type" value="Genomic_DNA"/>
</dbReference>
<evidence type="ECO:0000313" key="2">
    <source>
        <dbReference type="EMBL" id="TQS84037.1"/>
    </source>
</evidence>
<dbReference type="InterPro" id="IPR016181">
    <property type="entry name" value="Acyl_CoA_acyltransferase"/>
</dbReference>
<sequence length="164" mass="18677">MEIVPLSDDDRVSVRLLELACIREYAEVTLELDWNIDIPKEVRDSIGASAPKSFGYYKDTGLCFVAKERGQVVGVIFSQMLHWIDSVENVAWIENICVDEEFRRMGIGYLLMRRLAQEAKNQGAQIVQSSIGLKNMPSLLLHRKLNFLGEDRKIATLDLSTFKI</sequence>
<feature type="domain" description="N-acetyltransferase" evidence="1">
    <location>
        <begin position="1"/>
        <end position="164"/>
    </location>
</feature>
<organism evidence="2 3">
    <name type="scientific">Candidatus Methanomassiliicoccus intestinalis</name>
    <dbReference type="NCBI Taxonomy" id="1406512"/>
    <lineage>
        <taxon>Archaea</taxon>
        <taxon>Methanobacteriati</taxon>
        <taxon>Thermoplasmatota</taxon>
        <taxon>Thermoplasmata</taxon>
        <taxon>Methanomassiliicoccales</taxon>
        <taxon>Methanomassiliicoccaceae</taxon>
        <taxon>Methanomassiliicoccus</taxon>
    </lineage>
</organism>